<dbReference type="Proteomes" id="UP000224006">
    <property type="component" value="Unassembled WGS sequence"/>
</dbReference>
<evidence type="ECO:0000256" key="1">
    <source>
        <dbReference type="SAM" id="MobiDB-lite"/>
    </source>
</evidence>
<sequence length="559" mass="62792">MGQDQSVLADDQIDEAQIRRRLRDEMRTARKRKPEAKRRADAFMKHTDAPNHIRAIREEKKERVHDDSFEGTFEIQDLVRKKKPPPEEFKASRLNPESLLVSLLSRGSRSLWRAAPLCAVAATPLSLMFSVEGKLTELPASDLPSQETESESSDDEDRGRYHFEVSTRKRGEPLAVTDPEAHPVMIEGERAVGYELHLKDESLFAREFPVFRVEWFLGLDVNDSDRFSVHFDQEGSLSLPYRIPQEAVGKFVMAKAYRNVEDQLQDTQLGGQDAGAYDPHVGGVRHSDYRPPPGVVKVCSTAVVGPVLISDACAYVLQKALSRGGFTCAIKLRDVFKADEYQGEKIISLDGARTAAKSRKKLPGTLRVDNSGIVEVAYRASDLQDLEDDSADGGIFGYLPVGGLLGRETTDRKRGGRRPGGDSDSESDRMERYATPLDKVYVRPSRGQNTMIVATEWRPLDEKKEGKQDILRLDIDPVVGRDNALYVVIGFQAAKKARRFDTREWKRLVDMGDLQEVKQMVERYLKEITSTATEKAPAFERMPTTPWAILNAPQSKSID</sequence>
<dbReference type="EMBL" id="NWUJ01000015">
    <property type="protein sequence ID" value="PFH31379.1"/>
    <property type="molecule type" value="Genomic_DNA"/>
</dbReference>
<gene>
    <name evidence="2" type="ORF">BESB_028140</name>
</gene>
<feature type="region of interest" description="Disordered" evidence="1">
    <location>
        <begin position="407"/>
        <end position="434"/>
    </location>
</feature>
<reference evidence="2 3" key="1">
    <citation type="submission" date="2017-09" db="EMBL/GenBank/DDBJ databases">
        <title>Genome sequencing of Besnoitia besnoiti strain Bb-Ger1.</title>
        <authorList>
            <person name="Schares G."/>
            <person name="Venepally P."/>
            <person name="Lorenzi H.A."/>
        </authorList>
    </citation>
    <scope>NUCLEOTIDE SEQUENCE [LARGE SCALE GENOMIC DNA]</scope>
    <source>
        <strain evidence="2 3">Bb-Ger1</strain>
    </source>
</reference>
<evidence type="ECO:0000313" key="2">
    <source>
        <dbReference type="EMBL" id="PFH31379.1"/>
    </source>
</evidence>
<name>A0A2A9M0A6_BESBE</name>
<dbReference type="AlphaFoldDB" id="A0A2A9M0A6"/>
<feature type="region of interest" description="Disordered" evidence="1">
    <location>
        <begin position="1"/>
        <end position="67"/>
    </location>
</feature>
<dbReference type="GeneID" id="40307866"/>
<dbReference type="RefSeq" id="XP_029215388.1">
    <property type="nucleotide sequence ID" value="XM_029361488.1"/>
</dbReference>
<comment type="caution">
    <text evidence="2">The sequence shown here is derived from an EMBL/GenBank/DDBJ whole genome shotgun (WGS) entry which is preliminary data.</text>
</comment>
<dbReference type="KEGG" id="bbes:BESB_028140"/>
<organism evidence="2 3">
    <name type="scientific">Besnoitia besnoiti</name>
    <name type="common">Apicomplexan protozoan</name>
    <dbReference type="NCBI Taxonomy" id="94643"/>
    <lineage>
        <taxon>Eukaryota</taxon>
        <taxon>Sar</taxon>
        <taxon>Alveolata</taxon>
        <taxon>Apicomplexa</taxon>
        <taxon>Conoidasida</taxon>
        <taxon>Coccidia</taxon>
        <taxon>Eucoccidiorida</taxon>
        <taxon>Eimeriorina</taxon>
        <taxon>Sarcocystidae</taxon>
        <taxon>Besnoitia</taxon>
    </lineage>
</organism>
<feature type="region of interest" description="Disordered" evidence="1">
    <location>
        <begin position="138"/>
        <end position="161"/>
    </location>
</feature>
<evidence type="ECO:0000313" key="3">
    <source>
        <dbReference type="Proteomes" id="UP000224006"/>
    </source>
</evidence>
<feature type="compositionally biased region" description="Basic and acidic residues" evidence="1">
    <location>
        <begin position="16"/>
        <end position="28"/>
    </location>
</feature>
<dbReference type="OrthoDB" id="338345at2759"/>
<protein>
    <submittedName>
        <fullName evidence="2">Uncharacterized protein</fullName>
    </submittedName>
</protein>
<dbReference type="VEuPathDB" id="ToxoDB:BESB_028140"/>
<accession>A0A2A9M0A6</accession>
<proteinExistence type="predicted"/>
<feature type="compositionally biased region" description="Basic and acidic residues" evidence="1">
    <location>
        <begin position="37"/>
        <end position="67"/>
    </location>
</feature>
<keyword evidence="3" id="KW-1185">Reference proteome</keyword>